<feature type="transmembrane region" description="Helical" evidence="1">
    <location>
        <begin position="314"/>
        <end position="335"/>
    </location>
</feature>
<dbReference type="HOGENOM" id="CLU_033081_0_0_1"/>
<name>S7PTW5_GLOTA</name>
<gene>
    <name evidence="2" type="ORF">GLOTRDRAFT_133127</name>
</gene>
<feature type="transmembrane region" description="Helical" evidence="1">
    <location>
        <begin position="80"/>
        <end position="99"/>
    </location>
</feature>
<evidence type="ECO:0000313" key="3">
    <source>
        <dbReference type="Proteomes" id="UP000030669"/>
    </source>
</evidence>
<feature type="transmembrane region" description="Helical" evidence="1">
    <location>
        <begin position="278"/>
        <end position="294"/>
    </location>
</feature>
<feature type="transmembrane region" description="Helical" evidence="1">
    <location>
        <begin position="213"/>
        <end position="241"/>
    </location>
</feature>
<dbReference type="eggNOG" id="ENOG502SYCP">
    <property type="taxonomic scope" value="Eukaryota"/>
</dbReference>
<feature type="transmembrane region" description="Helical" evidence="1">
    <location>
        <begin position="422"/>
        <end position="446"/>
    </location>
</feature>
<protein>
    <submittedName>
        <fullName evidence="2">Uncharacterized protein</fullName>
    </submittedName>
</protein>
<sequence length="455" mass="50822">MAAANATSLALFNSKICLDLWKTANDSLSSQNATSEAMLTQCIGTLLGANEDNFWVAYCNNPPDDGCPYGYCPNGDIAGFLTRLSAYIISFATACVLNMGNNSSEIIWSQLLTLYSLLVSGFISLAKQQLARIHAEVALLIVGSPLSCFLWGQTFWNLARFRRRPWTASTIARHVLLLVSFGLYLAFIIITPLPNKVSSFFTQESCYQAGLDVFAPFFLLAKASVWIFPVEFLVLLLFVLVEWNRRKSAWLERQRGWYLSWANARVFARQMWTKYPHTRFMAFIGVPFIVWVWVTEGTAVLSGVGIVPGGSVSFGQLLALFAAVPPVLAIFQVASARESKRRVLRATPAKTTFRISKFNMQSYDGLDTFDPDGTEKLQAYSEITEKFAPEHLGHHRGTAAPDEGLTFLQWWKDLLRSAITHWAWLMLTALIIGAAVGLVFTFRYLYATGFQVTDS</sequence>
<proteinExistence type="predicted"/>
<dbReference type="GeneID" id="19302655"/>
<dbReference type="OMA" id="SIDYSPC"/>
<organism evidence="2 3">
    <name type="scientific">Gloeophyllum trabeum (strain ATCC 11539 / FP-39264 / Madison 617)</name>
    <name type="common">Brown rot fungus</name>
    <dbReference type="NCBI Taxonomy" id="670483"/>
    <lineage>
        <taxon>Eukaryota</taxon>
        <taxon>Fungi</taxon>
        <taxon>Dikarya</taxon>
        <taxon>Basidiomycota</taxon>
        <taxon>Agaricomycotina</taxon>
        <taxon>Agaricomycetes</taxon>
        <taxon>Gloeophyllales</taxon>
        <taxon>Gloeophyllaceae</taxon>
        <taxon>Gloeophyllum</taxon>
    </lineage>
</organism>
<dbReference type="RefSeq" id="XP_007870244.1">
    <property type="nucleotide sequence ID" value="XM_007872053.1"/>
</dbReference>
<dbReference type="KEGG" id="gtr:GLOTRDRAFT_133127"/>
<accession>S7PTW5</accession>
<keyword evidence="1" id="KW-0812">Transmembrane</keyword>
<dbReference type="OrthoDB" id="3234297at2759"/>
<evidence type="ECO:0000256" key="1">
    <source>
        <dbReference type="SAM" id="Phobius"/>
    </source>
</evidence>
<keyword evidence="1" id="KW-1133">Transmembrane helix</keyword>
<feature type="transmembrane region" description="Helical" evidence="1">
    <location>
        <begin position="106"/>
        <end position="125"/>
    </location>
</feature>
<evidence type="ECO:0000313" key="2">
    <source>
        <dbReference type="EMBL" id="EPQ51246.1"/>
    </source>
</evidence>
<feature type="transmembrane region" description="Helical" evidence="1">
    <location>
        <begin position="137"/>
        <end position="159"/>
    </location>
</feature>
<dbReference type="Proteomes" id="UP000030669">
    <property type="component" value="Unassembled WGS sequence"/>
</dbReference>
<keyword evidence="3" id="KW-1185">Reference proteome</keyword>
<feature type="transmembrane region" description="Helical" evidence="1">
    <location>
        <begin position="171"/>
        <end position="193"/>
    </location>
</feature>
<keyword evidence="1" id="KW-0472">Membrane</keyword>
<dbReference type="EMBL" id="KB469311">
    <property type="protein sequence ID" value="EPQ51246.1"/>
    <property type="molecule type" value="Genomic_DNA"/>
</dbReference>
<dbReference type="AlphaFoldDB" id="S7PTW5"/>
<reference evidence="2 3" key="1">
    <citation type="journal article" date="2012" name="Science">
        <title>The Paleozoic origin of enzymatic lignin decomposition reconstructed from 31 fungal genomes.</title>
        <authorList>
            <person name="Floudas D."/>
            <person name="Binder M."/>
            <person name="Riley R."/>
            <person name="Barry K."/>
            <person name="Blanchette R.A."/>
            <person name="Henrissat B."/>
            <person name="Martinez A.T."/>
            <person name="Otillar R."/>
            <person name="Spatafora J.W."/>
            <person name="Yadav J.S."/>
            <person name="Aerts A."/>
            <person name="Benoit I."/>
            <person name="Boyd A."/>
            <person name="Carlson A."/>
            <person name="Copeland A."/>
            <person name="Coutinho P.M."/>
            <person name="de Vries R.P."/>
            <person name="Ferreira P."/>
            <person name="Findley K."/>
            <person name="Foster B."/>
            <person name="Gaskell J."/>
            <person name="Glotzer D."/>
            <person name="Gorecki P."/>
            <person name="Heitman J."/>
            <person name="Hesse C."/>
            <person name="Hori C."/>
            <person name="Igarashi K."/>
            <person name="Jurgens J.A."/>
            <person name="Kallen N."/>
            <person name="Kersten P."/>
            <person name="Kohler A."/>
            <person name="Kuees U."/>
            <person name="Kumar T.K.A."/>
            <person name="Kuo A."/>
            <person name="LaButti K."/>
            <person name="Larrondo L.F."/>
            <person name="Lindquist E."/>
            <person name="Ling A."/>
            <person name="Lombard V."/>
            <person name="Lucas S."/>
            <person name="Lundell T."/>
            <person name="Martin R."/>
            <person name="McLaughlin D.J."/>
            <person name="Morgenstern I."/>
            <person name="Morin E."/>
            <person name="Murat C."/>
            <person name="Nagy L.G."/>
            <person name="Nolan M."/>
            <person name="Ohm R.A."/>
            <person name="Patyshakuliyeva A."/>
            <person name="Rokas A."/>
            <person name="Ruiz-Duenas F.J."/>
            <person name="Sabat G."/>
            <person name="Salamov A."/>
            <person name="Samejima M."/>
            <person name="Schmutz J."/>
            <person name="Slot J.C."/>
            <person name="St John F."/>
            <person name="Stenlid J."/>
            <person name="Sun H."/>
            <person name="Sun S."/>
            <person name="Syed K."/>
            <person name="Tsang A."/>
            <person name="Wiebenga A."/>
            <person name="Young D."/>
            <person name="Pisabarro A."/>
            <person name="Eastwood D.C."/>
            <person name="Martin F."/>
            <person name="Cullen D."/>
            <person name="Grigoriev I.V."/>
            <person name="Hibbett D.S."/>
        </authorList>
    </citation>
    <scope>NUCLEOTIDE SEQUENCE [LARGE SCALE GENOMIC DNA]</scope>
    <source>
        <strain evidence="2 3">ATCC 11539</strain>
    </source>
</reference>